<name>A0A6J5F7K9_9BURK</name>
<dbReference type="Proteomes" id="UP000494363">
    <property type="component" value="Unassembled WGS sequence"/>
</dbReference>
<reference evidence="1 2" key="1">
    <citation type="submission" date="2020-04" db="EMBL/GenBank/DDBJ databases">
        <authorList>
            <person name="De Canck E."/>
        </authorList>
    </citation>
    <scope>NUCLEOTIDE SEQUENCE [LARGE SCALE GENOMIC DNA]</scope>
    <source>
        <strain evidence="1 2">LMG 29542</strain>
    </source>
</reference>
<gene>
    <name evidence="1" type="ORF">LMG29542_07851</name>
</gene>
<proteinExistence type="predicted"/>
<evidence type="ECO:0000313" key="1">
    <source>
        <dbReference type="EMBL" id="CAB3774474.1"/>
    </source>
</evidence>
<accession>A0A6J5F7K9</accession>
<protein>
    <submittedName>
        <fullName evidence="1">Uncharacterized protein</fullName>
    </submittedName>
</protein>
<keyword evidence="2" id="KW-1185">Reference proteome</keyword>
<dbReference type="EMBL" id="CADIKH010000121">
    <property type="protein sequence ID" value="CAB3774474.1"/>
    <property type="molecule type" value="Genomic_DNA"/>
</dbReference>
<evidence type="ECO:0000313" key="2">
    <source>
        <dbReference type="Proteomes" id="UP000494363"/>
    </source>
</evidence>
<organism evidence="1 2">
    <name type="scientific">Paraburkholderia humisilvae</name>
    <dbReference type="NCBI Taxonomy" id="627669"/>
    <lineage>
        <taxon>Bacteria</taxon>
        <taxon>Pseudomonadati</taxon>
        <taxon>Pseudomonadota</taxon>
        <taxon>Betaproteobacteria</taxon>
        <taxon>Burkholderiales</taxon>
        <taxon>Burkholderiaceae</taxon>
        <taxon>Paraburkholderia</taxon>
    </lineage>
</organism>
<dbReference type="AlphaFoldDB" id="A0A6J5F7K9"/>
<sequence>MRHTRHTSSRSVRLKMLMPDKLPKTQAALSSAASKLSAFACVRSSLSSKNSREEVRALLGDRGEIVSHPIVHVGSDRVTLEGIECDAYFAVDRVSADPGVGFLSSLLLSYCEMFDDFEKNCTSLAISDLRYLYGLIPRIFSFSGIDDEFYTPITLPRSQITADQVIPNVRWEIGHHAFFTTIQALSFSLSCLLHAIEEDRLSDINSALELATSLVLGSSAVMKYASAFSASEYSEIVRPTMPDGFSGIYNFDHRYLVGLFGRLRGVVPILVVRSSDMYSQFLTAVGAMYEAHAGVCSRFGGGTLPSLRMKAQGTSTVQTSVELLDKFRIKRLALLK</sequence>